<evidence type="ECO:0000259" key="1">
    <source>
        <dbReference type="Pfam" id="PF01609"/>
    </source>
</evidence>
<reference evidence="2" key="2">
    <citation type="submission" date="2020-09" db="EMBL/GenBank/DDBJ databases">
        <authorList>
            <person name="Sun Q."/>
            <person name="Ohkuma M."/>
        </authorList>
    </citation>
    <scope>NUCLEOTIDE SEQUENCE</scope>
    <source>
        <strain evidence="2">JCM 4790</strain>
    </source>
</reference>
<dbReference type="GO" id="GO:0003677">
    <property type="term" value="F:DNA binding"/>
    <property type="evidence" value="ECO:0007669"/>
    <property type="project" value="InterPro"/>
</dbReference>
<protein>
    <recommendedName>
        <fullName evidence="1">Transposase IS4-like domain-containing protein</fullName>
    </recommendedName>
</protein>
<comment type="caution">
    <text evidence="2">The sequence shown here is derived from an EMBL/GenBank/DDBJ whole genome shotgun (WGS) entry which is preliminary data.</text>
</comment>
<proteinExistence type="predicted"/>
<accession>A0A918P3D6</accession>
<dbReference type="Proteomes" id="UP000619244">
    <property type="component" value="Unassembled WGS sequence"/>
</dbReference>
<dbReference type="EMBL" id="BMVU01000110">
    <property type="protein sequence ID" value="GGY16642.1"/>
    <property type="molecule type" value="Genomic_DNA"/>
</dbReference>
<dbReference type="PANTHER" id="PTHR30007">
    <property type="entry name" value="PHP DOMAIN PROTEIN"/>
    <property type="match status" value="1"/>
</dbReference>
<gene>
    <name evidence="2" type="ORF">GCM10010358_80350</name>
</gene>
<name>A0A918P3D6_9ACTN</name>
<dbReference type="PANTHER" id="PTHR30007:SF1">
    <property type="entry name" value="BLR1914 PROTEIN"/>
    <property type="match status" value="1"/>
</dbReference>
<evidence type="ECO:0000313" key="3">
    <source>
        <dbReference type="Proteomes" id="UP000619244"/>
    </source>
</evidence>
<dbReference type="GO" id="GO:0006313">
    <property type="term" value="P:DNA transposition"/>
    <property type="evidence" value="ECO:0007669"/>
    <property type="project" value="InterPro"/>
</dbReference>
<dbReference type="AlphaFoldDB" id="A0A918P3D6"/>
<organism evidence="2 3">
    <name type="scientific">Streptomyces minutiscleroticus</name>
    <dbReference type="NCBI Taxonomy" id="68238"/>
    <lineage>
        <taxon>Bacteria</taxon>
        <taxon>Bacillati</taxon>
        <taxon>Actinomycetota</taxon>
        <taxon>Actinomycetes</taxon>
        <taxon>Kitasatosporales</taxon>
        <taxon>Streptomycetaceae</taxon>
        <taxon>Streptomyces</taxon>
    </lineage>
</organism>
<keyword evidence="3" id="KW-1185">Reference proteome</keyword>
<sequence>MNTEAHGIPPAVSLTGGNRNDVTHLMPLLQAVPSVRGRRGRPRRRPEKLHADRGYDHDKYRKQARALGVTPVIAHRGSGHGSGLGAHRWVVEQSCTLLHRFRRLRIRWEIRDDIHEAFLSLACGIICRRRLRNLVLWSCETPHRGRAARAGRTAVSMGRGHGVRRTSAVEGHLSGTTGSADPHEAQPVRARGAKAARAPAGPGHGDVVPAPGGCRPRARLCRVAARR</sequence>
<reference evidence="2" key="1">
    <citation type="journal article" date="2014" name="Int. J. Syst. Evol. Microbiol.">
        <title>Complete genome sequence of Corynebacterium casei LMG S-19264T (=DSM 44701T), isolated from a smear-ripened cheese.</title>
        <authorList>
            <consortium name="US DOE Joint Genome Institute (JGI-PGF)"/>
            <person name="Walter F."/>
            <person name="Albersmeier A."/>
            <person name="Kalinowski J."/>
            <person name="Ruckert C."/>
        </authorList>
    </citation>
    <scope>NUCLEOTIDE SEQUENCE</scope>
    <source>
        <strain evidence="2">JCM 4790</strain>
    </source>
</reference>
<evidence type="ECO:0000313" key="2">
    <source>
        <dbReference type="EMBL" id="GGY16642.1"/>
    </source>
</evidence>
<dbReference type="GO" id="GO:0004803">
    <property type="term" value="F:transposase activity"/>
    <property type="evidence" value="ECO:0007669"/>
    <property type="project" value="InterPro"/>
</dbReference>
<feature type="domain" description="Transposase IS4-like" evidence="1">
    <location>
        <begin position="6"/>
        <end position="123"/>
    </location>
</feature>
<dbReference type="Pfam" id="PF01609">
    <property type="entry name" value="DDE_Tnp_1"/>
    <property type="match status" value="1"/>
</dbReference>
<dbReference type="InterPro" id="IPR002559">
    <property type="entry name" value="Transposase_11"/>
</dbReference>